<protein>
    <submittedName>
        <fullName evidence="5">Site-specific integrase</fullName>
    </submittedName>
</protein>
<dbReference type="PANTHER" id="PTHR30349:SF41">
    <property type="entry name" value="INTEGRASE_RECOMBINASE PROTEIN MJ0367-RELATED"/>
    <property type="match status" value="1"/>
</dbReference>
<name>A0A9D2SNP7_9FIRM</name>
<evidence type="ECO:0000259" key="4">
    <source>
        <dbReference type="PROSITE" id="PS51898"/>
    </source>
</evidence>
<dbReference type="SUPFAM" id="SSF56349">
    <property type="entry name" value="DNA breaking-rejoining enzymes"/>
    <property type="match status" value="1"/>
</dbReference>
<accession>A0A9D2SNP7</accession>
<evidence type="ECO:0000313" key="6">
    <source>
        <dbReference type="Proteomes" id="UP000823849"/>
    </source>
</evidence>
<dbReference type="AlphaFoldDB" id="A0A9D2SNP7"/>
<dbReference type="GO" id="GO:0003677">
    <property type="term" value="F:DNA binding"/>
    <property type="evidence" value="ECO:0007669"/>
    <property type="project" value="UniProtKB-KW"/>
</dbReference>
<dbReference type="InterPro" id="IPR011010">
    <property type="entry name" value="DNA_brk_join_enz"/>
</dbReference>
<dbReference type="InterPro" id="IPR013762">
    <property type="entry name" value="Integrase-like_cat_sf"/>
</dbReference>
<gene>
    <name evidence="5" type="ORF">H9705_09425</name>
</gene>
<evidence type="ECO:0000313" key="5">
    <source>
        <dbReference type="EMBL" id="HJC16017.1"/>
    </source>
</evidence>
<keyword evidence="3" id="KW-0233">DNA recombination</keyword>
<dbReference type="Gene3D" id="1.10.443.10">
    <property type="entry name" value="Intergrase catalytic core"/>
    <property type="match status" value="1"/>
</dbReference>
<dbReference type="CDD" id="cd01189">
    <property type="entry name" value="INT_ICEBs1_C_like"/>
    <property type="match status" value="1"/>
</dbReference>
<keyword evidence="2" id="KW-0238">DNA-binding</keyword>
<dbReference type="Proteomes" id="UP000823849">
    <property type="component" value="Unassembled WGS sequence"/>
</dbReference>
<dbReference type="EMBL" id="DWWU01000039">
    <property type="protein sequence ID" value="HJC16017.1"/>
    <property type="molecule type" value="Genomic_DNA"/>
</dbReference>
<reference evidence="5" key="2">
    <citation type="submission" date="2021-04" db="EMBL/GenBank/DDBJ databases">
        <authorList>
            <person name="Gilroy R."/>
        </authorList>
    </citation>
    <scope>NUCLEOTIDE SEQUENCE</scope>
    <source>
        <strain evidence="5">CHK185-5351</strain>
    </source>
</reference>
<comment type="similarity">
    <text evidence="1">Belongs to the 'phage' integrase family.</text>
</comment>
<dbReference type="Pfam" id="PF00589">
    <property type="entry name" value="Phage_integrase"/>
    <property type="match status" value="1"/>
</dbReference>
<dbReference type="GO" id="GO:0006310">
    <property type="term" value="P:DNA recombination"/>
    <property type="evidence" value="ECO:0007669"/>
    <property type="project" value="UniProtKB-KW"/>
</dbReference>
<dbReference type="InterPro" id="IPR002104">
    <property type="entry name" value="Integrase_catalytic"/>
</dbReference>
<evidence type="ECO:0000256" key="3">
    <source>
        <dbReference type="ARBA" id="ARBA00023172"/>
    </source>
</evidence>
<reference evidence="5" key="1">
    <citation type="journal article" date="2021" name="PeerJ">
        <title>Extensive microbial diversity within the chicken gut microbiome revealed by metagenomics and culture.</title>
        <authorList>
            <person name="Gilroy R."/>
            <person name="Ravi A."/>
            <person name="Getino M."/>
            <person name="Pursley I."/>
            <person name="Horton D.L."/>
            <person name="Alikhan N.F."/>
            <person name="Baker D."/>
            <person name="Gharbi K."/>
            <person name="Hall N."/>
            <person name="Watson M."/>
            <person name="Adriaenssens E.M."/>
            <person name="Foster-Nyarko E."/>
            <person name="Jarju S."/>
            <person name="Secka A."/>
            <person name="Antonio M."/>
            <person name="Oren A."/>
            <person name="Chaudhuri R.R."/>
            <person name="La Ragione R."/>
            <person name="Hildebrand F."/>
            <person name="Pallen M.J."/>
        </authorList>
    </citation>
    <scope>NUCLEOTIDE SEQUENCE</scope>
    <source>
        <strain evidence="5">CHK185-5351</strain>
    </source>
</reference>
<organism evidence="5 6">
    <name type="scientific">Candidatus Fusicatenibacter intestinigallinarum</name>
    <dbReference type="NCBI Taxonomy" id="2838598"/>
    <lineage>
        <taxon>Bacteria</taxon>
        <taxon>Bacillati</taxon>
        <taxon>Bacillota</taxon>
        <taxon>Clostridia</taxon>
        <taxon>Lachnospirales</taxon>
        <taxon>Lachnospiraceae</taxon>
        <taxon>Fusicatenibacter</taxon>
    </lineage>
</organism>
<dbReference type="Gene3D" id="1.10.150.130">
    <property type="match status" value="1"/>
</dbReference>
<proteinExistence type="inferred from homology"/>
<evidence type="ECO:0000256" key="1">
    <source>
        <dbReference type="ARBA" id="ARBA00008857"/>
    </source>
</evidence>
<dbReference type="PROSITE" id="PS51898">
    <property type="entry name" value="TYR_RECOMBINASE"/>
    <property type="match status" value="1"/>
</dbReference>
<sequence>MRKAKYTRQKNGYFQTQVWDGTYQGTKKHYITLRSSKSSKDLEDKVKDYTDRVRERRIVRNTDTYFLDYAKSWLATYKAGKSNATQSMYKNIIDNHLDALSGIRLADVARIHYQTAINDAEGHLRIQQQIKLTIKQVMRSAVRDKLYPANLFEELEEAMEPVKYRPAEKRPLTDNERKALFAADLSTMDRCFVDILYGCGLRRGEALALTRFDVDLKNKTININKAVEFIGEKPSLKTPKSDNGFRTVPIPPSVFPAIEEHVRKMRGTQLFTIRSGGMMTKSGYRRMWERIIKGMQNASEEPIVGLTAHIFRHNYCSNLCYQIPRISIKKIAELLGDSEKMVLNVYNHIVLEKEDATGAVADALRM</sequence>
<feature type="domain" description="Tyr recombinase" evidence="4">
    <location>
        <begin position="167"/>
        <end position="359"/>
    </location>
</feature>
<dbReference type="PANTHER" id="PTHR30349">
    <property type="entry name" value="PHAGE INTEGRASE-RELATED"/>
    <property type="match status" value="1"/>
</dbReference>
<dbReference type="InterPro" id="IPR050090">
    <property type="entry name" value="Tyrosine_recombinase_XerCD"/>
</dbReference>
<dbReference type="InterPro" id="IPR010998">
    <property type="entry name" value="Integrase_recombinase_N"/>
</dbReference>
<dbReference type="GO" id="GO:0015074">
    <property type="term" value="P:DNA integration"/>
    <property type="evidence" value="ECO:0007669"/>
    <property type="project" value="UniProtKB-KW"/>
</dbReference>
<evidence type="ECO:0000256" key="2">
    <source>
        <dbReference type="ARBA" id="ARBA00023125"/>
    </source>
</evidence>
<comment type="caution">
    <text evidence="5">The sequence shown here is derived from an EMBL/GenBank/DDBJ whole genome shotgun (WGS) entry which is preliminary data.</text>
</comment>